<accession>A0ABY2S4W3</accession>
<dbReference type="Pfam" id="PF02826">
    <property type="entry name" value="2-Hacid_dh_C"/>
    <property type="match status" value="1"/>
</dbReference>
<dbReference type="Proteomes" id="UP000309992">
    <property type="component" value="Unassembled WGS sequence"/>
</dbReference>
<dbReference type="InterPro" id="IPR029753">
    <property type="entry name" value="D-isomer_DH_CS"/>
</dbReference>
<organism evidence="4 5">
    <name type="scientific">Prauserella endophytica</name>
    <dbReference type="NCBI Taxonomy" id="1592324"/>
    <lineage>
        <taxon>Bacteria</taxon>
        <taxon>Bacillati</taxon>
        <taxon>Actinomycetota</taxon>
        <taxon>Actinomycetes</taxon>
        <taxon>Pseudonocardiales</taxon>
        <taxon>Pseudonocardiaceae</taxon>
        <taxon>Prauserella</taxon>
        <taxon>Prauserella coralliicola group</taxon>
    </lineage>
</organism>
<keyword evidence="5" id="KW-1185">Reference proteome</keyword>
<dbReference type="InterPro" id="IPR036291">
    <property type="entry name" value="NAD(P)-bd_dom_sf"/>
</dbReference>
<reference evidence="4 5" key="1">
    <citation type="journal article" date="2015" name="Antonie Van Leeuwenhoek">
        <title>Prauserella endophytica sp. nov., an endophytic actinobacterium isolated from Tamarix taklamakanensis.</title>
        <authorList>
            <person name="Liu J.M."/>
            <person name="Habden X."/>
            <person name="Guo L."/>
            <person name="Tuo L."/>
            <person name="Jiang Z.K."/>
            <person name="Liu S.W."/>
            <person name="Liu X.F."/>
            <person name="Chen L."/>
            <person name="Li R.F."/>
            <person name="Zhang Y.Q."/>
            <person name="Sun C.H."/>
        </authorList>
    </citation>
    <scope>NUCLEOTIDE SEQUENCE [LARGE SCALE GENOMIC DNA]</scope>
    <source>
        <strain evidence="4 5">CGMCC 4.7182</strain>
    </source>
</reference>
<dbReference type="PROSITE" id="PS00671">
    <property type="entry name" value="D_2_HYDROXYACID_DH_3"/>
    <property type="match status" value="1"/>
</dbReference>
<dbReference type="CDD" id="cd05300">
    <property type="entry name" value="2-Hacid_dh_1"/>
    <property type="match status" value="1"/>
</dbReference>
<evidence type="ECO:0000313" key="4">
    <source>
        <dbReference type="EMBL" id="TKG70929.1"/>
    </source>
</evidence>
<dbReference type="SUPFAM" id="SSF52283">
    <property type="entry name" value="Formate/glycerate dehydrogenase catalytic domain-like"/>
    <property type="match status" value="1"/>
</dbReference>
<dbReference type="PANTHER" id="PTHR43333">
    <property type="entry name" value="2-HACID_DH_C DOMAIN-CONTAINING PROTEIN"/>
    <property type="match status" value="1"/>
</dbReference>
<dbReference type="RefSeq" id="WP_137095439.1">
    <property type="nucleotide sequence ID" value="NZ_SWMS01000007.1"/>
</dbReference>
<evidence type="ECO:0000313" key="5">
    <source>
        <dbReference type="Proteomes" id="UP000309992"/>
    </source>
</evidence>
<evidence type="ECO:0000259" key="3">
    <source>
        <dbReference type="Pfam" id="PF02826"/>
    </source>
</evidence>
<gene>
    <name evidence="4" type="ORF">FCN18_15550</name>
</gene>
<sequence>MSQTQRPREIRSVLSTVLYRPEDVEQLRNAFAPAEFVHLHPGDNAGIEAALRHADVAVLPLDLDERFLSAPHLRWVHCDHSGLTRSARPETFERGLIVTGSAGRSAPALAQHGFFFALSLTFAARQLFEMQDAHLWRGIPDYHNRLALWGKTLGIVGFGHTGQAMAELGKAFGMKVIASRRKAGDAHPSVDVMLSTDAGDSLDPLILESDVIMIAAALTDETYHLFSTEQFAAMKDGAYVINMARGPLIDQDALIEALRAGQIAGAGLDVTDPEPLPEDSPLWDMPNVVITPHMTPMLPDRTQRSIDLITENIARYRRGEPLLNMITPRDVFTKSRPA</sequence>
<evidence type="ECO:0000256" key="1">
    <source>
        <dbReference type="ARBA" id="ARBA00023002"/>
    </source>
</evidence>
<dbReference type="EMBL" id="SWMS01000007">
    <property type="protein sequence ID" value="TKG70929.1"/>
    <property type="molecule type" value="Genomic_DNA"/>
</dbReference>
<dbReference type="PANTHER" id="PTHR43333:SF1">
    <property type="entry name" value="D-ISOMER SPECIFIC 2-HYDROXYACID DEHYDROGENASE NAD-BINDING DOMAIN-CONTAINING PROTEIN"/>
    <property type="match status" value="1"/>
</dbReference>
<comment type="caution">
    <text evidence="4">The sequence shown here is derived from an EMBL/GenBank/DDBJ whole genome shotgun (WGS) entry which is preliminary data.</text>
</comment>
<dbReference type="Gene3D" id="3.40.50.720">
    <property type="entry name" value="NAD(P)-binding Rossmann-like Domain"/>
    <property type="match status" value="2"/>
</dbReference>
<name>A0ABY2S4W3_9PSEU</name>
<dbReference type="SUPFAM" id="SSF51735">
    <property type="entry name" value="NAD(P)-binding Rossmann-fold domains"/>
    <property type="match status" value="1"/>
</dbReference>
<proteinExistence type="predicted"/>
<keyword evidence="1" id="KW-0560">Oxidoreductase</keyword>
<keyword evidence="2" id="KW-0520">NAD</keyword>
<feature type="domain" description="D-isomer specific 2-hydroxyacid dehydrogenase NAD-binding" evidence="3">
    <location>
        <begin position="122"/>
        <end position="294"/>
    </location>
</feature>
<evidence type="ECO:0000256" key="2">
    <source>
        <dbReference type="ARBA" id="ARBA00023027"/>
    </source>
</evidence>
<dbReference type="InterPro" id="IPR006140">
    <property type="entry name" value="D-isomer_DH_NAD-bd"/>
</dbReference>
<protein>
    <submittedName>
        <fullName evidence="4">D-2-hydroxyacid dehydrogenase</fullName>
    </submittedName>
</protein>